<feature type="region of interest" description="Disordered" evidence="1">
    <location>
        <begin position="55"/>
        <end position="81"/>
    </location>
</feature>
<dbReference type="Proteomes" id="UP000729402">
    <property type="component" value="Unassembled WGS sequence"/>
</dbReference>
<dbReference type="EMBL" id="JAAALK010000286">
    <property type="protein sequence ID" value="KAG8063135.1"/>
    <property type="molecule type" value="Genomic_DNA"/>
</dbReference>
<sequence length="81" mass="8891">MSPVRSIYEVPAVTRQQETAMSSKDPRLKNKRSRPDATVLTVVVIQGMCVLSDLKTPSPGRGNANPNYAVDLAPPRSREKL</sequence>
<name>A0A8J5VEC5_ZIZPA</name>
<gene>
    <name evidence="2" type="ORF">GUJ93_ZPchr0003g17328</name>
</gene>
<proteinExistence type="predicted"/>
<reference evidence="2" key="1">
    <citation type="journal article" date="2021" name="bioRxiv">
        <title>Whole Genome Assembly and Annotation of Northern Wild Rice, Zizania palustris L., Supports a Whole Genome Duplication in the Zizania Genus.</title>
        <authorList>
            <person name="Haas M."/>
            <person name="Kono T."/>
            <person name="Macchietto M."/>
            <person name="Millas R."/>
            <person name="McGilp L."/>
            <person name="Shao M."/>
            <person name="Duquette J."/>
            <person name="Hirsch C.N."/>
            <person name="Kimball J."/>
        </authorList>
    </citation>
    <scope>NUCLEOTIDE SEQUENCE</scope>
    <source>
        <tissue evidence="2">Fresh leaf tissue</tissue>
    </source>
</reference>
<feature type="region of interest" description="Disordered" evidence="1">
    <location>
        <begin position="15"/>
        <end position="34"/>
    </location>
</feature>
<protein>
    <submittedName>
        <fullName evidence="2">Uncharacterized protein</fullName>
    </submittedName>
</protein>
<keyword evidence="3" id="KW-1185">Reference proteome</keyword>
<dbReference type="AlphaFoldDB" id="A0A8J5VEC5"/>
<evidence type="ECO:0000313" key="2">
    <source>
        <dbReference type="EMBL" id="KAG8063135.1"/>
    </source>
</evidence>
<evidence type="ECO:0000256" key="1">
    <source>
        <dbReference type="SAM" id="MobiDB-lite"/>
    </source>
</evidence>
<comment type="caution">
    <text evidence="2">The sequence shown here is derived from an EMBL/GenBank/DDBJ whole genome shotgun (WGS) entry which is preliminary data.</text>
</comment>
<reference evidence="2" key="2">
    <citation type="submission" date="2021-02" db="EMBL/GenBank/DDBJ databases">
        <authorList>
            <person name="Kimball J.A."/>
            <person name="Haas M.W."/>
            <person name="Macchietto M."/>
            <person name="Kono T."/>
            <person name="Duquette J."/>
            <person name="Shao M."/>
        </authorList>
    </citation>
    <scope>NUCLEOTIDE SEQUENCE</scope>
    <source>
        <tissue evidence="2">Fresh leaf tissue</tissue>
    </source>
</reference>
<accession>A0A8J5VEC5</accession>
<organism evidence="2 3">
    <name type="scientific">Zizania palustris</name>
    <name type="common">Northern wild rice</name>
    <dbReference type="NCBI Taxonomy" id="103762"/>
    <lineage>
        <taxon>Eukaryota</taxon>
        <taxon>Viridiplantae</taxon>
        <taxon>Streptophyta</taxon>
        <taxon>Embryophyta</taxon>
        <taxon>Tracheophyta</taxon>
        <taxon>Spermatophyta</taxon>
        <taxon>Magnoliopsida</taxon>
        <taxon>Liliopsida</taxon>
        <taxon>Poales</taxon>
        <taxon>Poaceae</taxon>
        <taxon>BOP clade</taxon>
        <taxon>Oryzoideae</taxon>
        <taxon>Oryzeae</taxon>
        <taxon>Zizaniinae</taxon>
        <taxon>Zizania</taxon>
    </lineage>
</organism>
<evidence type="ECO:0000313" key="3">
    <source>
        <dbReference type="Proteomes" id="UP000729402"/>
    </source>
</evidence>